<feature type="compositionally biased region" description="Basic residues" evidence="1">
    <location>
        <begin position="1"/>
        <end position="10"/>
    </location>
</feature>
<dbReference type="InterPro" id="IPR012816">
    <property type="entry name" value="NADAR"/>
</dbReference>
<keyword evidence="4" id="KW-1185">Reference proteome</keyword>
<name>A0AAN7HU35_9PEZI</name>
<dbReference type="NCBIfam" id="TIGR02464">
    <property type="entry name" value="ribofla_fusion"/>
    <property type="match status" value="1"/>
</dbReference>
<reference evidence="3" key="1">
    <citation type="journal article" date="2023" name="Mol. Phylogenet. Evol.">
        <title>Genome-scale phylogeny and comparative genomics of the fungal order Sordariales.</title>
        <authorList>
            <person name="Hensen N."/>
            <person name="Bonometti L."/>
            <person name="Westerberg I."/>
            <person name="Brannstrom I.O."/>
            <person name="Guillou S."/>
            <person name="Cros-Aarteil S."/>
            <person name="Calhoun S."/>
            <person name="Haridas S."/>
            <person name="Kuo A."/>
            <person name="Mondo S."/>
            <person name="Pangilinan J."/>
            <person name="Riley R."/>
            <person name="LaButti K."/>
            <person name="Andreopoulos B."/>
            <person name="Lipzen A."/>
            <person name="Chen C."/>
            <person name="Yan M."/>
            <person name="Daum C."/>
            <person name="Ng V."/>
            <person name="Clum A."/>
            <person name="Steindorff A."/>
            <person name="Ohm R.A."/>
            <person name="Martin F."/>
            <person name="Silar P."/>
            <person name="Natvig D.O."/>
            <person name="Lalanne C."/>
            <person name="Gautier V."/>
            <person name="Ament-Velasquez S.L."/>
            <person name="Kruys A."/>
            <person name="Hutchinson M.I."/>
            <person name="Powell A.J."/>
            <person name="Barry K."/>
            <person name="Miller A.N."/>
            <person name="Grigoriev I.V."/>
            <person name="Debuchy R."/>
            <person name="Gladieux P."/>
            <person name="Hiltunen Thoren M."/>
            <person name="Johannesson H."/>
        </authorList>
    </citation>
    <scope>NUCLEOTIDE SEQUENCE</scope>
    <source>
        <strain evidence="3">CBS 359.72</strain>
    </source>
</reference>
<evidence type="ECO:0000259" key="2">
    <source>
        <dbReference type="Pfam" id="PF08719"/>
    </source>
</evidence>
<feature type="domain" description="NADAR" evidence="2">
    <location>
        <begin position="44"/>
        <end position="227"/>
    </location>
</feature>
<dbReference type="Proteomes" id="UP001303647">
    <property type="component" value="Unassembled WGS sequence"/>
</dbReference>
<protein>
    <recommendedName>
        <fullName evidence="2">NADAR domain-containing protein</fullName>
    </recommendedName>
</protein>
<proteinExistence type="predicted"/>
<evidence type="ECO:0000313" key="3">
    <source>
        <dbReference type="EMBL" id="KAK4251223.1"/>
    </source>
</evidence>
<dbReference type="Pfam" id="PF08719">
    <property type="entry name" value="NADAR"/>
    <property type="match status" value="1"/>
</dbReference>
<comment type="caution">
    <text evidence="3">The sequence shown here is derived from an EMBL/GenBank/DDBJ whole genome shotgun (WGS) entry which is preliminary data.</text>
</comment>
<dbReference type="CDD" id="cd15457">
    <property type="entry name" value="NADAR"/>
    <property type="match status" value="1"/>
</dbReference>
<evidence type="ECO:0000256" key="1">
    <source>
        <dbReference type="SAM" id="MobiDB-lite"/>
    </source>
</evidence>
<feature type="region of interest" description="Disordered" evidence="1">
    <location>
        <begin position="1"/>
        <end position="29"/>
    </location>
</feature>
<gene>
    <name evidence="3" type="ORF">C7999DRAFT_10993</name>
</gene>
<evidence type="ECO:0000313" key="4">
    <source>
        <dbReference type="Proteomes" id="UP001303647"/>
    </source>
</evidence>
<dbReference type="AlphaFoldDB" id="A0AAN7HU35"/>
<dbReference type="Gene3D" id="1.10.357.40">
    <property type="entry name" value="YbiA-like"/>
    <property type="match status" value="1"/>
</dbReference>
<reference evidence="3" key="2">
    <citation type="submission" date="2023-05" db="EMBL/GenBank/DDBJ databases">
        <authorList>
            <consortium name="Lawrence Berkeley National Laboratory"/>
            <person name="Steindorff A."/>
            <person name="Hensen N."/>
            <person name="Bonometti L."/>
            <person name="Westerberg I."/>
            <person name="Brannstrom I.O."/>
            <person name="Guillou S."/>
            <person name="Cros-Aarteil S."/>
            <person name="Calhoun S."/>
            <person name="Haridas S."/>
            <person name="Kuo A."/>
            <person name="Mondo S."/>
            <person name="Pangilinan J."/>
            <person name="Riley R."/>
            <person name="Labutti K."/>
            <person name="Andreopoulos B."/>
            <person name="Lipzen A."/>
            <person name="Chen C."/>
            <person name="Yanf M."/>
            <person name="Daum C."/>
            <person name="Ng V."/>
            <person name="Clum A."/>
            <person name="Ohm R."/>
            <person name="Martin F."/>
            <person name="Silar P."/>
            <person name="Natvig D."/>
            <person name="Lalanne C."/>
            <person name="Gautier V."/>
            <person name="Ament-Velasquez S.L."/>
            <person name="Kruys A."/>
            <person name="Hutchinson M.I."/>
            <person name="Powell A.J."/>
            <person name="Barry K."/>
            <person name="Miller A.N."/>
            <person name="Grigoriev I.V."/>
            <person name="Debuchy R."/>
            <person name="Gladieux P."/>
            <person name="Thoren M.H."/>
            <person name="Johannesson H."/>
        </authorList>
    </citation>
    <scope>NUCLEOTIDE SEQUENCE</scope>
    <source>
        <strain evidence="3">CBS 359.72</strain>
    </source>
</reference>
<dbReference type="SUPFAM" id="SSF143990">
    <property type="entry name" value="YbiA-like"/>
    <property type="match status" value="2"/>
</dbReference>
<dbReference type="InterPro" id="IPR037238">
    <property type="entry name" value="YbiA-like_sf"/>
</dbReference>
<dbReference type="EMBL" id="MU857607">
    <property type="protein sequence ID" value="KAK4251223.1"/>
    <property type="molecule type" value="Genomic_DNA"/>
</dbReference>
<sequence length="248" mass="28126">MPPKRSKPRHRVSEVSRAPKGPPKRRLLPTHKLKPTVSKPRIQYFWRETDPVTGYLSQWYPCAFSDDKDPSIIYQTAEHYMMYQKAVLFSDPAAGAEILAAPHPRQVKALGRQINGFSDAVWHARREEIVRRGNLLKFTRPVDVEDGWWKVRVGDEGNDGGDGEGGNEKVSIRELLLRTGDREIVEASPRDRIWGIGFGAARAGSMRKRWGLNLLGKALMAVREELRKEAKGQDGTEKGEKYGEPKKE</sequence>
<organism evidence="3 4">
    <name type="scientific">Corynascus novoguineensis</name>
    <dbReference type="NCBI Taxonomy" id="1126955"/>
    <lineage>
        <taxon>Eukaryota</taxon>
        <taxon>Fungi</taxon>
        <taxon>Dikarya</taxon>
        <taxon>Ascomycota</taxon>
        <taxon>Pezizomycotina</taxon>
        <taxon>Sordariomycetes</taxon>
        <taxon>Sordariomycetidae</taxon>
        <taxon>Sordariales</taxon>
        <taxon>Chaetomiaceae</taxon>
        <taxon>Corynascus</taxon>
    </lineage>
</organism>
<accession>A0AAN7HU35</accession>
<feature type="region of interest" description="Disordered" evidence="1">
    <location>
        <begin position="227"/>
        <end position="248"/>
    </location>
</feature>